<evidence type="ECO:0000313" key="1">
    <source>
        <dbReference type="EMBL" id="KAH6649993.1"/>
    </source>
</evidence>
<proteinExistence type="predicted"/>
<keyword evidence="2" id="KW-1185">Reference proteome</keyword>
<protein>
    <submittedName>
        <fullName evidence="1">RNB domain-containing protein</fullName>
    </submittedName>
</protein>
<evidence type="ECO:0000313" key="2">
    <source>
        <dbReference type="Proteomes" id="UP000724584"/>
    </source>
</evidence>
<organism evidence="1 2">
    <name type="scientific">Chaetomium tenue</name>
    <dbReference type="NCBI Taxonomy" id="1854479"/>
    <lineage>
        <taxon>Eukaryota</taxon>
        <taxon>Fungi</taxon>
        <taxon>Dikarya</taxon>
        <taxon>Ascomycota</taxon>
        <taxon>Pezizomycotina</taxon>
        <taxon>Sordariomycetes</taxon>
        <taxon>Sordariomycetidae</taxon>
        <taxon>Sordariales</taxon>
        <taxon>Chaetomiaceae</taxon>
        <taxon>Chaetomium</taxon>
    </lineage>
</organism>
<sequence length="1082" mass="120152">MMMRRSSQNYVCWRCLSLRPAERALLPRRTPSSATAAFSALAATPSRRAPVLLRHVPHLPRPDRLHSRSVSTESPAPETKSETETVSGPIDDAMLDWAGQLKALYSSSEPTNIREYLQIWDAQNPGRPTVIPSDEPTDGRVGNVLTKNRGEMKFSVDVPTPDDEATRLHFDADDMVDLSQRGSVLNAGDLVEVSSTTWGLRLLAVCLGLFEGHYHFYTSNGKWFTSQTIRTGFVVKNFIDDPADLRAVVDALPSLSPSAMELNELHVLKTGPSRDVAAPLIHKMHKFHTASREISQTYVERLSRVPKSFGEKERILSLREIANALLPSNLKRNKGVFPPEAMYAVYSAIEAEEVSLRPLDRGARHHESYMFALQSAKVQQNIAQIEQLVRGYYEHISGQSEKVKGRSASTFAEFSAFLEQARDMIDQVRKDREWSPHGMIGPSNKRGPGPSARDIPAWTETSLAVIEFIEHWAASGGFRTGSRYDWIGPSILRAVRRYDDAILDNTTGWTFLQEIGWIPPWDVSARHLLRLPEQKLDRHIGLLPDTESKAAVAELGPDLLAELRQDFGRSTVYCIDSADTLDVDDGISLEPVGNGEYWIHIHVADPASRIPPSHELAKQGALKAQTSYLAGFYQRMLDRDDVRDTFSLGPDQSTLTFSARVDETGRLLDSKVTPGILRDVVYMTPEDVSSVVGDADASALRPDVLEVGPRPAKDTPPVRRMTTPKELSRGQTDELMTLSKLAQAIHRVRLDSGATPAFLPKPKASVSLDGVTRGATNGISAFYGGDPYIRVEYSGQGNPLVSSLMQLAGEVGARWCYEREIPIPYRTQLLAGQNSDELRTFTRDVFYPQLMAGKNPSAEDWNKLRSLVGGYDISTTPAPNPAMGLDLYTKVTSPLRRYPDLLVHWQIEAALREEHRLGKSLAVRKFGADNTVNEAAAPPAGDKALKKKEALAFLPFSKKQLDESVLPRLRLRERHGKLIDNVDGNNQWILQALVRAWRFGESSSPASSPLPKTFRFTVSDISASRVIRGAIDWFDQSAVVELGELGGVARISEVKPGDMFEVELADVNVHANKIYVRLLKRI</sequence>
<reference evidence="1 2" key="1">
    <citation type="journal article" date="2021" name="Nat. Commun.">
        <title>Genetic determinants of endophytism in the Arabidopsis root mycobiome.</title>
        <authorList>
            <person name="Mesny F."/>
            <person name="Miyauchi S."/>
            <person name="Thiergart T."/>
            <person name="Pickel B."/>
            <person name="Atanasova L."/>
            <person name="Karlsson M."/>
            <person name="Huettel B."/>
            <person name="Barry K.W."/>
            <person name="Haridas S."/>
            <person name="Chen C."/>
            <person name="Bauer D."/>
            <person name="Andreopoulos W."/>
            <person name="Pangilinan J."/>
            <person name="LaButti K."/>
            <person name="Riley R."/>
            <person name="Lipzen A."/>
            <person name="Clum A."/>
            <person name="Drula E."/>
            <person name="Henrissat B."/>
            <person name="Kohler A."/>
            <person name="Grigoriev I.V."/>
            <person name="Martin F.M."/>
            <person name="Hacquard S."/>
        </authorList>
    </citation>
    <scope>NUCLEOTIDE SEQUENCE [LARGE SCALE GENOMIC DNA]</scope>
    <source>
        <strain evidence="1 2">MPI-SDFR-AT-0079</strain>
    </source>
</reference>
<dbReference type="EMBL" id="JAGIZQ010000001">
    <property type="protein sequence ID" value="KAH6649993.1"/>
    <property type="molecule type" value="Genomic_DNA"/>
</dbReference>
<gene>
    <name evidence="1" type="ORF">F5144DRAFT_554958</name>
</gene>
<comment type="caution">
    <text evidence="1">The sequence shown here is derived from an EMBL/GenBank/DDBJ whole genome shotgun (WGS) entry which is preliminary data.</text>
</comment>
<accession>A0ACB7PPU3</accession>
<dbReference type="Proteomes" id="UP000724584">
    <property type="component" value="Unassembled WGS sequence"/>
</dbReference>
<name>A0ACB7PPU3_9PEZI</name>